<dbReference type="Pfam" id="PF00999">
    <property type="entry name" value="Na_H_Exchanger"/>
    <property type="match status" value="1"/>
</dbReference>
<feature type="transmembrane region" description="Helical" evidence="9">
    <location>
        <begin position="368"/>
        <end position="386"/>
    </location>
</feature>
<dbReference type="EMBL" id="VFQE01000001">
    <property type="protein sequence ID" value="TQN42737.1"/>
    <property type="molecule type" value="Genomic_DNA"/>
</dbReference>
<evidence type="ECO:0000256" key="2">
    <source>
        <dbReference type="ARBA" id="ARBA00022448"/>
    </source>
</evidence>
<organism evidence="11 12">
    <name type="scientific">Blastococcus colisei</name>
    <dbReference type="NCBI Taxonomy" id="1564162"/>
    <lineage>
        <taxon>Bacteria</taxon>
        <taxon>Bacillati</taxon>
        <taxon>Actinomycetota</taxon>
        <taxon>Actinomycetes</taxon>
        <taxon>Geodermatophilales</taxon>
        <taxon>Geodermatophilaceae</taxon>
        <taxon>Blastococcus</taxon>
    </lineage>
</organism>
<evidence type="ECO:0000256" key="9">
    <source>
        <dbReference type="SAM" id="Phobius"/>
    </source>
</evidence>
<protein>
    <submittedName>
        <fullName evidence="11">Sodium/proton antiporter (CPA1 family)</fullName>
    </submittedName>
</protein>
<dbReference type="PANTHER" id="PTHR32507:SF8">
    <property type="entry name" value="CNH1P"/>
    <property type="match status" value="1"/>
</dbReference>
<keyword evidence="4" id="KW-1003">Cell membrane</keyword>
<dbReference type="GO" id="GO:0005886">
    <property type="term" value="C:plasma membrane"/>
    <property type="evidence" value="ECO:0007669"/>
    <property type="project" value="UniProtKB-SubCell"/>
</dbReference>
<feature type="transmembrane region" description="Helical" evidence="9">
    <location>
        <begin position="339"/>
        <end position="356"/>
    </location>
</feature>
<evidence type="ECO:0000256" key="4">
    <source>
        <dbReference type="ARBA" id="ARBA00022475"/>
    </source>
</evidence>
<dbReference type="InterPro" id="IPR006153">
    <property type="entry name" value="Cation/H_exchanger_TM"/>
</dbReference>
<feature type="transmembrane region" description="Helical" evidence="9">
    <location>
        <begin position="283"/>
        <end position="302"/>
    </location>
</feature>
<evidence type="ECO:0000256" key="5">
    <source>
        <dbReference type="ARBA" id="ARBA00022692"/>
    </source>
</evidence>
<feature type="transmembrane region" description="Helical" evidence="9">
    <location>
        <begin position="92"/>
        <end position="125"/>
    </location>
</feature>
<comment type="caution">
    <text evidence="11">The sequence shown here is derived from an EMBL/GenBank/DDBJ whole genome shotgun (WGS) entry which is preliminary data.</text>
</comment>
<dbReference type="InterPro" id="IPR038770">
    <property type="entry name" value="Na+/solute_symporter_sf"/>
</dbReference>
<proteinExistence type="predicted"/>
<name>A0A543PFA1_9ACTN</name>
<evidence type="ECO:0000259" key="10">
    <source>
        <dbReference type="Pfam" id="PF00999"/>
    </source>
</evidence>
<keyword evidence="2" id="KW-0813">Transport</keyword>
<dbReference type="Gene3D" id="1.20.1530.20">
    <property type="match status" value="1"/>
</dbReference>
<sequence>MIDVLLLAAGALGLVVAALSERLRRLPLSEPVMALVAGVLLGPAVTGVLDLRPVTEDPTWLHSATRALLAISVMSVALRYPFGAARSRLRPVLLLLAVAMPVMALVTAGLAALTLGVGLGAAALLGAALCPTDPVLASSVVTGGPAEQDLPERDRQILSLESGANDGLALPLVLVAVALAGSEAMGAAVLESLWQVLGAVAVGVAAGWLGGRALRAGEEHGSTDAGPRLLFTAVLALAVLGLSGLIHVDGILAVFVCGLAFNLVSTGSDRTDDAPIDEAVNRFLVLPLFVALGAVLPWAAWADLGWRGPALVVAVLLLRRLPIVWLLRRPLHLGRPDALFLGWFGPIGVSAVFYLVLEAERLRIDPVVLAAGTLVVAASTVVHGVTSSPGRKLYSRITSSDAAGSDAAEPGLTGS</sequence>
<dbReference type="AlphaFoldDB" id="A0A543PFA1"/>
<evidence type="ECO:0000313" key="11">
    <source>
        <dbReference type="EMBL" id="TQN42737.1"/>
    </source>
</evidence>
<keyword evidence="6 9" id="KW-1133">Transmembrane helix</keyword>
<evidence type="ECO:0000313" key="12">
    <source>
        <dbReference type="Proteomes" id="UP000319865"/>
    </source>
</evidence>
<evidence type="ECO:0000256" key="6">
    <source>
        <dbReference type="ARBA" id="ARBA00022989"/>
    </source>
</evidence>
<reference evidence="11 12" key="1">
    <citation type="submission" date="2019-06" db="EMBL/GenBank/DDBJ databases">
        <title>Sequencing the genomes of 1000 actinobacteria strains.</title>
        <authorList>
            <person name="Klenk H.-P."/>
        </authorList>
    </citation>
    <scope>NUCLEOTIDE SEQUENCE [LARGE SCALE GENOMIC DNA]</scope>
    <source>
        <strain evidence="11 12">DSM 46837</strain>
    </source>
</reference>
<keyword evidence="5 9" id="KW-0812">Transmembrane</keyword>
<dbReference type="GO" id="GO:1902600">
    <property type="term" value="P:proton transmembrane transport"/>
    <property type="evidence" value="ECO:0007669"/>
    <property type="project" value="InterPro"/>
</dbReference>
<feature type="transmembrane region" description="Helical" evidence="9">
    <location>
        <begin position="230"/>
        <end position="263"/>
    </location>
</feature>
<evidence type="ECO:0000256" key="8">
    <source>
        <dbReference type="ARBA" id="ARBA00023136"/>
    </source>
</evidence>
<comment type="subcellular location">
    <subcellularLocation>
        <location evidence="1">Cell membrane</location>
        <topology evidence="1">Multi-pass membrane protein</topology>
    </subcellularLocation>
</comment>
<dbReference type="GO" id="GO:0015297">
    <property type="term" value="F:antiporter activity"/>
    <property type="evidence" value="ECO:0007669"/>
    <property type="project" value="UniProtKB-KW"/>
</dbReference>
<keyword evidence="7" id="KW-0406">Ion transport</keyword>
<keyword evidence="12" id="KW-1185">Reference proteome</keyword>
<dbReference type="PANTHER" id="PTHR32507">
    <property type="entry name" value="NA(+)/H(+) ANTIPORTER 1"/>
    <property type="match status" value="1"/>
</dbReference>
<feature type="transmembrane region" description="Helical" evidence="9">
    <location>
        <begin position="193"/>
        <end position="210"/>
    </location>
</feature>
<evidence type="ECO:0000256" key="3">
    <source>
        <dbReference type="ARBA" id="ARBA00022449"/>
    </source>
</evidence>
<evidence type="ECO:0000256" key="7">
    <source>
        <dbReference type="ARBA" id="ARBA00023065"/>
    </source>
</evidence>
<feature type="transmembrane region" description="Helical" evidence="9">
    <location>
        <begin position="168"/>
        <end position="186"/>
    </location>
</feature>
<keyword evidence="8 9" id="KW-0472">Membrane</keyword>
<gene>
    <name evidence="11" type="ORF">FHU33_2145</name>
</gene>
<keyword evidence="3" id="KW-0050">Antiport</keyword>
<evidence type="ECO:0000256" key="1">
    <source>
        <dbReference type="ARBA" id="ARBA00004651"/>
    </source>
</evidence>
<accession>A0A543PFA1</accession>
<dbReference type="Proteomes" id="UP000319865">
    <property type="component" value="Unassembled WGS sequence"/>
</dbReference>
<feature type="domain" description="Cation/H+ exchanger transmembrane" evidence="10">
    <location>
        <begin position="15"/>
        <end position="389"/>
    </location>
</feature>
<dbReference type="RefSeq" id="WP_246063488.1">
    <property type="nucleotide sequence ID" value="NZ_VFQE01000001.1"/>
</dbReference>
<feature type="transmembrane region" description="Helical" evidence="9">
    <location>
        <begin position="60"/>
        <end position="80"/>
    </location>
</feature>